<name>A0AA94EIJ3_9PSED</name>
<accession>A0AA94EIJ3</accession>
<gene>
    <name evidence="1" type="ORF">A9HBioS_5798</name>
</gene>
<dbReference type="AlphaFoldDB" id="A0AA94EIJ3"/>
<reference evidence="1 2" key="1">
    <citation type="submission" date="2016-10" db="EMBL/GenBank/DDBJ databases">
        <title>Search of new enzymes for the oxidation of sulfur compounds.</title>
        <authorList>
            <person name="Novo A."/>
            <person name="Moreira I.S."/>
            <person name="Castro P.M."/>
        </authorList>
    </citation>
    <scope>NUCLEOTIDE SEQUENCE [LARGE SCALE GENOMIC DNA]</scope>
    <source>
        <strain evidence="1 2">A9</strain>
    </source>
</reference>
<evidence type="ECO:0000313" key="1">
    <source>
        <dbReference type="EMBL" id="RVD74308.1"/>
    </source>
</evidence>
<dbReference type="EMBL" id="MKWS01000049">
    <property type="protein sequence ID" value="RVD74308.1"/>
    <property type="molecule type" value="Genomic_DNA"/>
</dbReference>
<proteinExistence type="predicted"/>
<dbReference type="Proteomes" id="UP000288002">
    <property type="component" value="Unassembled WGS sequence"/>
</dbReference>
<protein>
    <submittedName>
        <fullName evidence="1">Uncharacterized protein</fullName>
    </submittedName>
</protein>
<evidence type="ECO:0000313" key="2">
    <source>
        <dbReference type="Proteomes" id="UP000288002"/>
    </source>
</evidence>
<comment type="caution">
    <text evidence="1">The sequence shown here is derived from an EMBL/GenBank/DDBJ whole genome shotgun (WGS) entry which is preliminary data.</text>
</comment>
<sequence>MAVGRLVIRPFSANQLAAFPQNREQTIPANMELLLLTLLMHHRMQLASADARLASTDLLYKRYDLLILVGPSPVDPVAFVIGLTAYSHKLASPADTQGLGLRNDLPGRFFTTDTP</sequence>
<organism evidence="1 2">
    <name type="scientific">Pseudomonas koreensis</name>
    <dbReference type="NCBI Taxonomy" id="198620"/>
    <lineage>
        <taxon>Bacteria</taxon>
        <taxon>Pseudomonadati</taxon>
        <taxon>Pseudomonadota</taxon>
        <taxon>Gammaproteobacteria</taxon>
        <taxon>Pseudomonadales</taxon>
        <taxon>Pseudomonadaceae</taxon>
        <taxon>Pseudomonas</taxon>
    </lineage>
</organism>